<evidence type="ECO:0000256" key="1">
    <source>
        <dbReference type="SAM" id="MobiDB-lite"/>
    </source>
</evidence>
<keyword evidence="2" id="KW-0732">Signal</keyword>
<evidence type="ECO:0000313" key="4">
    <source>
        <dbReference type="Proteomes" id="UP000504634"/>
    </source>
</evidence>
<feature type="region of interest" description="Disordered" evidence="1">
    <location>
        <begin position="32"/>
        <end position="54"/>
    </location>
</feature>
<dbReference type="Proteomes" id="UP000504634">
    <property type="component" value="Unplaced"/>
</dbReference>
<name>A0A6J2UEX2_DROLE</name>
<sequence length="132" mass="12725">MKSQQILVCFLAIVAVTYAGSIGGGGWSSGGGGWASGSSSGAGWASGGGSGWASGAGSGETIIKIIKVIHEAADDAGTQHDHSAGDHQAKIISLITSDIGNAGPSNGGWAAAPESSASGWNAAPAGWSGGWD</sequence>
<dbReference type="AlphaFoldDB" id="A0A6J2UEX2"/>
<gene>
    <name evidence="5" type="primary">LOC115633392</name>
</gene>
<reference evidence="5" key="1">
    <citation type="submission" date="2025-08" db="UniProtKB">
        <authorList>
            <consortium name="RefSeq"/>
        </authorList>
    </citation>
    <scope>IDENTIFICATION</scope>
    <source>
        <strain evidence="5">11010-0011.00</strain>
        <tissue evidence="5">Whole body</tissue>
    </source>
</reference>
<proteinExistence type="predicted"/>
<feature type="region of interest" description="Disordered" evidence="1">
    <location>
        <begin position="105"/>
        <end position="132"/>
    </location>
</feature>
<dbReference type="RefSeq" id="XP_030386695.1">
    <property type="nucleotide sequence ID" value="XM_030530835.1"/>
</dbReference>
<feature type="signal peptide" evidence="2">
    <location>
        <begin position="1"/>
        <end position="19"/>
    </location>
</feature>
<feature type="compositionally biased region" description="Gly residues" evidence="1">
    <location>
        <begin position="44"/>
        <end position="54"/>
    </location>
</feature>
<dbReference type="InterPro" id="IPR031903">
    <property type="entry name" value="DUF4766"/>
</dbReference>
<keyword evidence="4" id="KW-1185">Reference proteome</keyword>
<evidence type="ECO:0000259" key="3">
    <source>
        <dbReference type="Pfam" id="PF15973"/>
    </source>
</evidence>
<feature type="chain" id="PRO_5027088113" evidence="2">
    <location>
        <begin position="20"/>
        <end position="132"/>
    </location>
</feature>
<dbReference type="GeneID" id="115633392"/>
<evidence type="ECO:0000256" key="2">
    <source>
        <dbReference type="SAM" id="SignalP"/>
    </source>
</evidence>
<feature type="domain" description="DUF4766" evidence="3">
    <location>
        <begin position="21"/>
        <end position="71"/>
    </location>
</feature>
<evidence type="ECO:0000313" key="5">
    <source>
        <dbReference type="RefSeq" id="XP_030386695.1"/>
    </source>
</evidence>
<organism evidence="4 5">
    <name type="scientific">Drosophila lebanonensis</name>
    <name type="common">Fruit fly</name>
    <name type="synonym">Scaptodrosophila lebanonensis</name>
    <dbReference type="NCBI Taxonomy" id="7225"/>
    <lineage>
        <taxon>Eukaryota</taxon>
        <taxon>Metazoa</taxon>
        <taxon>Ecdysozoa</taxon>
        <taxon>Arthropoda</taxon>
        <taxon>Hexapoda</taxon>
        <taxon>Insecta</taxon>
        <taxon>Pterygota</taxon>
        <taxon>Neoptera</taxon>
        <taxon>Endopterygota</taxon>
        <taxon>Diptera</taxon>
        <taxon>Brachycera</taxon>
        <taxon>Muscomorpha</taxon>
        <taxon>Ephydroidea</taxon>
        <taxon>Drosophilidae</taxon>
        <taxon>Scaptodrosophila</taxon>
    </lineage>
</organism>
<protein>
    <submittedName>
        <fullName evidence="5">Uncharacterized transmembrane protein DDB_G0289901-like</fullName>
    </submittedName>
</protein>
<dbReference type="Pfam" id="PF15973">
    <property type="entry name" value="DUF4766"/>
    <property type="match status" value="1"/>
</dbReference>
<accession>A0A6J2UEX2</accession>